<feature type="compositionally biased region" description="Basic and acidic residues" evidence="1">
    <location>
        <begin position="76"/>
        <end position="87"/>
    </location>
</feature>
<sequence>MSTLRRAPQDELEDENRIEECKTNMAVGTNPEMTTTLISTIKLIRKELNLNSPYPTNSRPSSSRGPLGGLSLQLTDRPRFDEQNNKDRGRKGLHVKLHPNIGDQISGVTFMGLMDT</sequence>
<reference evidence="2 3" key="1">
    <citation type="journal article" date="2021" name="BMC Genomics">
        <title>Datura genome reveals duplications of psychoactive alkaloid biosynthetic genes and high mutation rate following tissue culture.</title>
        <authorList>
            <person name="Rajewski A."/>
            <person name="Carter-House D."/>
            <person name="Stajich J."/>
            <person name="Litt A."/>
        </authorList>
    </citation>
    <scope>NUCLEOTIDE SEQUENCE [LARGE SCALE GENOMIC DNA]</scope>
    <source>
        <strain evidence="2">AR-01</strain>
    </source>
</reference>
<feature type="region of interest" description="Disordered" evidence="1">
    <location>
        <begin position="50"/>
        <end position="98"/>
    </location>
</feature>
<feature type="compositionally biased region" description="Basic residues" evidence="1">
    <location>
        <begin position="88"/>
        <end position="97"/>
    </location>
</feature>
<keyword evidence="3" id="KW-1185">Reference proteome</keyword>
<name>A0ABS8UPR0_DATST</name>
<evidence type="ECO:0000313" key="3">
    <source>
        <dbReference type="Proteomes" id="UP000823775"/>
    </source>
</evidence>
<dbReference type="EMBL" id="JACEIK010002394">
    <property type="protein sequence ID" value="MCD9560896.1"/>
    <property type="molecule type" value="Genomic_DNA"/>
</dbReference>
<evidence type="ECO:0000256" key="1">
    <source>
        <dbReference type="SAM" id="MobiDB-lite"/>
    </source>
</evidence>
<evidence type="ECO:0000313" key="2">
    <source>
        <dbReference type="EMBL" id="MCD9560896.1"/>
    </source>
</evidence>
<dbReference type="Proteomes" id="UP000823775">
    <property type="component" value="Unassembled WGS sequence"/>
</dbReference>
<organism evidence="2 3">
    <name type="scientific">Datura stramonium</name>
    <name type="common">Jimsonweed</name>
    <name type="synonym">Common thornapple</name>
    <dbReference type="NCBI Taxonomy" id="4076"/>
    <lineage>
        <taxon>Eukaryota</taxon>
        <taxon>Viridiplantae</taxon>
        <taxon>Streptophyta</taxon>
        <taxon>Embryophyta</taxon>
        <taxon>Tracheophyta</taxon>
        <taxon>Spermatophyta</taxon>
        <taxon>Magnoliopsida</taxon>
        <taxon>eudicotyledons</taxon>
        <taxon>Gunneridae</taxon>
        <taxon>Pentapetalae</taxon>
        <taxon>asterids</taxon>
        <taxon>lamiids</taxon>
        <taxon>Solanales</taxon>
        <taxon>Solanaceae</taxon>
        <taxon>Solanoideae</taxon>
        <taxon>Datureae</taxon>
        <taxon>Datura</taxon>
    </lineage>
</organism>
<gene>
    <name evidence="2" type="ORF">HAX54_019719</name>
</gene>
<protein>
    <submittedName>
        <fullName evidence="2">Uncharacterized protein</fullName>
    </submittedName>
</protein>
<comment type="caution">
    <text evidence="2">The sequence shown here is derived from an EMBL/GenBank/DDBJ whole genome shotgun (WGS) entry which is preliminary data.</text>
</comment>
<accession>A0ABS8UPR0</accession>
<proteinExistence type="predicted"/>
<feature type="compositionally biased region" description="Low complexity" evidence="1">
    <location>
        <begin position="58"/>
        <end position="72"/>
    </location>
</feature>